<keyword evidence="3 8" id="KW-0808">Transferase</keyword>
<keyword evidence="2 8" id="KW-0963">Cytoplasm</keyword>
<comment type="catalytic activity">
    <reaction evidence="8">
        <text>L-seryl-tRNA(Sec) + selenophosphate + H(+) = L-selenocysteinyl-tRNA(Sec) + phosphate</text>
        <dbReference type="Rhea" id="RHEA:22728"/>
        <dbReference type="Rhea" id="RHEA-COMP:9742"/>
        <dbReference type="Rhea" id="RHEA-COMP:9743"/>
        <dbReference type="ChEBI" id="CHEBI:15378"/>
        <dbReference type="ChEBI" id="CHEBI:16144"/>
        <dbReference type="ChEBI" id="CHEBI:43474"/>
        <dbReference type="ChEBI" id="CHEBI:78533"/>
        <dbReference type="ChEBI" id="CHEBI:78573"/>
        <dbReference type="EC" id="2.9.1.1"/>
    </reaction>
</comment>
<organism evidence="11 12">
    <name type="scientific">Paraburkholderia pallida</name>
    <dbReference type="NCBI Taxonomy" id="2547399"/>
    <lineage>
        <taxon>Bacteria</taxon>
        <taxon>Pseudomonadati</taxon>
        <taxon>Pseudomonadota</taxon>
        <taxon>Betaproteobacteria</taxon>
        <taxon>Burkholderiales</taxon>
        <taxon>Burkholderiaceae</taxon>
        <taxon>Paraburkholderia</taxon>
    </lineage>
</organism>
<comment type="similarity">
    <text evidence="7 8">Belongs to the SelA family.</text>
</comment>
<evidence type="ECO:0000256" key="2">
    <source>
        <dbReference type="ARBA" id="ARBA00022490"/>
    </source>
</evidence>
<gene>
    <name evidence="8" type="primary">selA</name>
    <name evidence="11" type="ORF">E1956_22390</name>
</gene>
<protein>
    <recommendedName>
        <fullName evidence="8">L-seryl-tRNA(Sec) selenium transferase</fullName>
        <ecNumber evidence="8">2.9.1.1</ecNumber>
    </recommendedName>
    <alternativeName>
        <fullName evidence="8">Selenocysteine synthase</fullName>
        <shortName evidence="8">Sec synthase</shortName>
    </alternativeName>
    <alternativeName>
        <fullName evidence="8">Selenocysteinyl-tRNA(Sec) synthase</fullName>
    </alternativeName>
</protein>
<dbReference type="InterPro" id="IPR015421">
    <property type="entry name" value="PyrdxlP-dep_Trfase_major"/>
</dbReference>
<proteinExistence type="inferred from homology"/>
<dbReference type="Proteomes" id="UP000295727">
    <property type="component" value="Chromosome 2"/>
</dbReference>
<feature type="domain" description="L-seryl-tRNA selenium transferase N-terminal" evidence="10">
    <location>
        <begin position="36"/>
        <end position="74"/>
    </location>
</feature>
<dbReference type="NCBIfam" id="TIGR00474">
    <property type="entry name" value="selA"/>
    <property type="match status" value="1"/>
</dbReference>
<evidence type="ECO:0000256" key="9">
    <source>
        <dbReference type="PIRSR" id="PIRSR618319-50"/>
    </source>
</evidence>
<reference evidence="11 12" key="1">
    <citation type="submission" date="2019-03" db="EMBL/GenBank/DDBJ databases">
        <title>Paraburkholderia sp. 7MH5, isolated from subtropical forest soil.</title>
        <authorList>
            <person name="Gao Z.-H."/>
            <person name="Qiu L.-H."/>
        </authorList>
    </citation>
    <scope>NUCLEOTIDE SEQUENCE [LARGE SCALE GENOMIC DNA]</scope>
    <source>
        <strain evidence="11 12">7MH5</strain>
    </source>
</reference>
<evidence type="ECO:0000313" key="12">
    <source>
        <dbReference type="Proteomes" id="UP000295727"/>
    </source>
</evidence>
<feature type="modified residue" description="N6-(pyridoxal phosphate)lysine" evidence="8 9">
    <location>
        <position position="328"/>
    </location>
</feature>
<keyword evidence="12" id="KW-1185">Reference proteome</keyword>
<dbReference type="EMBL" id="CP038149">
    <property type="protein sequence ID" value="QBR00774.1"/>
    <property type="molecule type" value="Genomic_DNA"/>
</dbReference>
<dbReference type="AlphaFoldDB" id="A0A4P7D2R6"/>
<dbReference type="Pfam" id="PF03841">
    <property type="entry name" value="SelA"/>
    <property type="match status" value="1"/>
</dbReference>
<dbReference type="SUPFAM" id="SSF53383">
    <property type="entry name" value="PLP-dependent transferases"/>
    <property type="match status" value="1"/>
</dbReference>
<dbReference type="InterPro" id="IPR018319">
    <property type="entry name" value="SelA-like"/>
</dbReference>
<dbReference type="UniPathway" id="UPA00906">
    <property type="reaction ID" value="UER00896"/>
</dbReference>
<keyword evidence="4 8" id="KW-0663">Pyridoxal phosphate</keyword>
<evidence type="ECO:0000256" key="8">
    <source>
        <dbReference type="HAMAP-Rule" id="MF_00423"/>
    </source>
</evidence>
<accession>A0A4P7D2R6</accession>
<dbReference type="FunFam" id="3.40.640.10:FF:000028">
    <property type="entry name" value="L-seryl-tRNA(Sec) selenium transferase"/>
    <property type="match status" value="1"/>
</dbReference>
<comment type="subcellular location">
    <subcellularLocation>
        <location evidence="8">Cytoplasm</location>
    </subcellularLocation>
</comment>
<evidence type="ECO:0000256" key="3">
    <source>
        <dbReference type="ARBA" id="ARBA00022679"/>
    </source>
</evidence>
<dbReference type="PANTHER" id="PTHR32328">
    <property type="entry name" value="L-SERYL-TRNA(SEC) SELENIUM TRANSFERASE"/>
    <property type="match status" value="1"/>
</dbReference>
<dbReference type="InterPro" id="IPR015424">
    <property type="entry name" value="PyrdxlP-dep_Trfase"/>
</dbReference>
<dbReference type="KEGG" id="ppai:E1956_22390"/>
<dbReference type="Gene3D" id="3.40.640.10">
    <property type="entry name" value="Type I PLP-dependent aspartate aminotransferase-like (Major domain)"/>
    <property type="match status" value="1"/>
</dbReference>
<comment type="pathway">
    <text evidence="8">Aminoacyl-tRNA biosynthesis; selenocysteinyl-tRNA(Sec) biosynthesis; selenocysteinyl-tRNA(Sec) from L-seryl-tRNA(Sec) (bacterial route): step 1/1.</text>
</comment>
<dbReference type="GO" id="GO:0004125">
    <property type="term" value="F:L-seryl-tRNA(Sec) selenium transferase activity"/>
    <property type="evidence" value="ECO:0007669"/>
    <property type="project" value="UniProtKB-UniRule"/>
</dbReference>
<dbReference type="EC" id="2.9.1.1" evidence="8"/>
<dbReference type="GO" id="GO:0005737">
    <property type="term" value="C:cytoplasm"/>
    <property type="evidence" value="ECO:0007669"/>
    <property type="project" value="UniProtKB-SubCell"/>
</dbReference>
<keyword evidence="6 8" id="KW-0711">Selenium</keyword>
<evidence type="ECO:0000259" key="10">
    <source>
        <dbReference type="Pfam" id="PF12390"/>
    </source>
</evidence>
<name>A0A4P7D2R6_9BURK</name>
<evidence type="ECO:0000256" key="1">
    <source>
        <dbReference type="ARBA" id="ARBA00001933"/>
    </source>
</evidence>
<dbReference type="Pfam" id="PF12390">
    <property type="entry name" value="Se-cys_synth_N"/>
    <property type="match status" value="1"/>
</dbReference>
<comment type="function">
    <text evidence="8">Converts seryl-tRNA(Sec) to selenocysteinyl-tRNA(Sec) required for selenoprotein biosynthesis.</text>
</comment>
<evidence type="ECO:0000256" key="5">
    <source>
        <dbReference type="ARBA" id="ARBA00022917"/>
    </source>
</evidence>
<sequence length="503" mass="53383">MNESAQQGAAATAQVIQGEHDQHNQVASHALNALLAQMPAVERVIASPQAQPLIAQHGRTQVLAAIRATLDGWRRDAQAGTLATGASAQAPFAIERVIADADQALALRAQSALRTVFNLTGTVLHTNLGRALLPDVAVRAVVQALTQPANLEFDLATGKRGDRDDLIDALICELTGAEAATVVNNNAAAVLLTLSALAARKEVIVSRGELVEIGGAFRIPDIMSRAGARLREVGTTNRTHLKDYEAAIGARTALLMKVHCSNYAISGFTKSVELDELAPLARKHGLPVAVDLGSGTLADLTQWGLPAEPTVRATVEAGADLVTFSGDKLLGGPQAGLIVGRKELIAKIKKHPLKRALRVGKLTLAALEPVLKLYQAPEFLRERLTTLRLLTRPANEMHEAATRVLPALQRALGDGYEASVEPMLSQIGSGALPVDVLPSSGLVVRYRGKGGSGRALLRLERALRALPRPVIGRIADDALRLDLRCLESAEEAAFVTQLAELRL</sequence>
<dbReference type="GO" id="GO:0001514">
    <property type="term" value="P:selenocysteine incorporation"/>
    <property type="evidence" value="ECO:0007669"/>
    <property type="project" value="UniProtKB-UniRule"/>
</dbReference>
<keyword evidence="5 8" id="KW-0648">Protein biosynthesis</keyword>
<dbReference type="OrthoDB" id="9787096at2"/>
<comment type="cofactor">
    <cofactor evidence="1 8 9">
        <name>pyridoxal 5'-phosphate</name>
        <dbReference type="ChEBI" id="CHEBI:597326"/>
    </cofactor>
</comment>
<evidence type="ECO:0000256" key="4">
    <source>
        <dbReference type="ARBA" id="ARBA00022898"/>
    </source>
</evidence>
<dbReference type="InterPro" id="IPR025862">
    <property type="entry name" value="SelA_trans_N_dom"/>
</dbReference>
<dbReference type="HAMAP" id="MF_00423">
    <property type="entry name" value="SelA"/>
    <property type="match status" value="1"/>
</dbReference>
<evidence type="ECO:0000256" key="7">
    <source>
        <dbReference type="ARBA" id="ARBA00044507"/>
    </source>
</evidence>
<dbReference type="Gene3D" id="3.90.1150.180">
    <property type="match status" value="1"/>
</dbReference>
<dbReference type="GO" id="GO:0001717">
    <property type="term" value="P:conversion of seryl-tRNAsec to selenocys-tRNAsec"/>
    <property type="evidence" value="ECO:0007669"/>
    <property type="project" value="UniProtKB-UniRule"/>
</dbReference>
<evidence type="ECO:0000256" key="6">
    <source>
        <dbReference type="ARBA" id="ARBA00023266"/>
    </source>
</evidence>
<evidence type="ECO:0000313" key="11">
    <source>
        <dbReference type="EMBL" id="QBR00774.1"/>
    </source>
</evidence>
<dbReference type="InterPro" id="IPR004534">
    <property type="entry name" value="SelA_trans"/>
</dbReference>
<dbReference type="PANTHER" id="PTHR32328:SF0">
    <property type="entry name" value="L-SERYL-TRNA(SEC) SELENIUM TRANSFERASE"/>
    <property type="match status" value="1"/>
</dbReference>